<dbReference type="EMBL" id="MRZV01001280">
    <property type="protein sequence ID" value="PIK39071.1"/>
    <property type="molecule type" value="Genomic_DNA"/>
</dbReference>
<reference evidence="2 3" key="1">
    <citation type="journal article" date="2017" name="PLoS Biol.">
        <title>The sea cucumber genome provides insights into morphological evolution and visceral regeneration.</title>
        <authorList>
            <person name="Zhang X."/>
            <person name="Sun L."/>
            <person name="Yuan J."/>
            <person name="Sun Y."/>
            <person name="Gao Y."/>
            <person name="Zhang L."/>
            <person name="Li S."/>
            <person name="Dai H."/>
            <person name="Hamel J.F."/>
            <person name="Liu C."/>
            <person name="Yu Y."/>
            <person name="Liu S."/>
            <person name="Lin W."/>
            <person name="Guo K."/>
            <person name="Jin S."/>
            <person name="Xu P."/>
            <person name="Storey K.B."/>
            <person name="Huan P."/>
            <person name="Zhang T."/>
            <person name="Zhou Y."/>
            <person name="Zhang J."/>
            <person name="Lin C."/>
            <person name="Li X."/>
            <person name="Xing L."/>
            <person name="Huo D."/>
            <person name="Sun M."/>
            <person name="Wang L."/>
            <person name="Mercier A."/>
            <person name="Li F."/>
            <person name="Yang H."/>
            <person name="Xiang J."/>
        </authorList>
    </citation>
    <scope>NUCLEOTIDE SEQUENCE [LARGE SCALE GENOMIC DNA]</scope>
    <source>
        <strain evidence="2">Shaxun</strain>
        <tissue evidence="2">Muscle</tissue>
    </source>
</reference>
<evidence type="ECO:0000313" key="3">
    <source>
        <dbReference type="Proteomes" id="UP000230750"/>
    </source>
</evidence>
<feature type="compositionally biased region" description="Polar residues" evidence="1">
    <location>
        <begin position="109"/>
        <end position="119"/>
    </location>
</feature>
<feature type="region of interest" description="Disordered" evidence="1">
    <location>
        <begin position="1"/>
        <end position="125"/>
    </location>
</feature>
<feature type="compositionally biased region" description="Polar residues" evidence="1">
    <location>
        <begin position="272"/>
        <end position="284"/>
    </location>
</feature>
<evidence type="ECO:0000313" key="2">
    <source>
        <dbReference type="EMBL" id="PIK39071.1"/>
    </source>
</evidence>
<accession>A0A2G8JTH9</accession>
<keyword evidence="3" id="KW-1185">Reference proteome</keyword>
<dbReference type="AlphaFoldDB" id="A0A2G8JTH9"/>
<proteinExistence type="predicted"/>
<feature type="compositionally biased region" description="Basic and acidic residues" evidence="1">
    <location>
        <begin position="313"/>
        <end position="329"/>
    </location>
</feature>
<feature type="compositionally biased region" description="Basic and acidic residues" evidence="1">
    <location>
        <begin position="366"/>
        <end position="379"/>
    </location>
</feature>
<feature type="compositionally biased region" description="Basic and acidic residues" evidence="1">
    <location>
        <begin position="426"/>
        <end position="438"/>
    </location>
</feature>
<dbReference type="Proteomes" id="UP000230750">
    <property type="component" value="Unassembled WGS sequence"/>
</dbReference>
<feature type="compositionally biased region" description="Basic and acidic residues" evidence="1">
    <location>
        <begin position="262"/>
        <end position="271"/>
    </location>
</feature>
<feature type="region of interest" description="Disordered" evidence="1">
    <location>
        <begin position="159"/>
        <end position="284"/>
    </location>
</feature>
<feature type="compositionally biased region" description="Acidic residues" evidence="1">
    <location>
        <begin position="335"/>
        <end position="346"/>
    </location>
</feature>
<feature type="region of interest" description="Disordered" evidence="1">
    <location>
        <begin position="313"/>
        <end position="463"/>
    </location>
</feature>
<organism evidence="2 3">
    <name type="scientific">Stichopus japonicus</name>
    <name type="common">Sea cucumber</name>
    <dbReference type="NCBI Taxonomy" id="307972"/>
    <lineage>
        <taxon>Eukaryota</taxon>
        <taxon>Metazoa</taxon>
        <taxon>Echinodermata</taxon>
        <taxon>Eleutherozoa</taxon>
        <taxon>Echinozoa</taxon>
        <taxon>Holothuroidea</taxon>
        <taxon>Aspidochirotacea</taxon>
        <taxon>Aspidochirotida</taxon>
        <taxon>Stichopodidae</taxon>
        <taxon>Apostichopus</taxon>
    </lineage>
</organism>
<evidence type="ECO:0000256" key="1">
    <source>
        <dbReference type="SAM" id="MobiDB-lite"/>
    </source>
</evidence>
<feature type="compositionally biased region" description="Polar residues" evidence="1">
    <location>
        <begin position="410"/>
        <end position="425"/>
    </location>
</feature>
<sequence>MESDLGKVDLTNVSSSKALHAPLRGSVDVSKGNVEALHGDPSLQSHAGDGDDQALPSDCKGDHTEDVAGVIRDPFNCDENVGNLMARKDGDGGVDDGYTSSEEGEQGTPDGSSSESNLASDGRVTSYVTGDASVALEGSGASNTGVGLVKGGMEISDMKGEISEKKEDGMEETRTTVTVDLSQLEERQPSSDEIGQGEPEKSVDSVTSLDKDVSDIASEGASQEGENGQSHDTDANSEENVVNMSDKMLPEEASDAGSRNADMSHQEERGQCQDSNVNRMGNTTSTWDNVTIWQEEANDVSSGYVMEDVTGKADLEEDGVERNESEEICPRIVESDIEEKDEEVDESCNTISEVSEHQTVCGESKSVQDEEKKCEVPSERDEDEEETDAGEREGGLNLKGKSVCDDGEEGSSQGLCFMDSSSLRDQTAEADERLREDCSVEMSKNVDPDNEPLGVGGGETKEQLQMGDLSFLEEGKTREAKALGIN</sequence>
<name>A0A2G8JTH9_STIJA</name>
<feature type="compositionally biased region" description="Basic and acidic residues" evidence="1">
    <location>
        <begin position="159"/>
        <end position="174"/>
    </location>
</feature>
<gene>
    <name evidence="2" type="ORF">BSL78_24098</name>
</gene>
<protein>
    <submittedName>
        <fullName evidence="2">Uncharacterized protein</fullName>
    </submittedName>
</protein>
<comment type="caution">
    <text evidence="2">The sequence shown here is derived from an EMBL/GenBank/DDBJ whole genome shotgun (WGS) entry which is preliminary data.</text>
</comment>
<feature type="compositionally biased region" description="Basic and acidic residues" evidence="1">
    <location>
        <begin position="198"/>
        <end position="214"/>
    </location>
</feature>